<dbReference type="Proteomes" id="UP000799439">
    <property type="component" value="Unassembled WGS sequence"/>
</dbReference>
<gene>
    <name evidence="3" type="ORF">K461DRAFT_212834</name>
</gene>
<evidence type="ECO:0000256" key="1">
    <source>
        <dbReference type="SAM" id="MobiDB-lite"/>
    </source>
</evidence>
<dbReference type="GO" id="GO:0003735">
    <property type="term" value="F:structural constituent of ribosome"/>
    <property type="evidence" value="ECO:0007669"/>
    <property type="project" value="InterPro"/>
</dbReference>
<feature type="region of interest" description="Disordered" evidence="1">
    <location>
        <begin position="19"/>
        <end position="54"/>
    </location>
</feature>
<evidence type="ECO:0000259" key="2">
    <source>
        <dbReference type="Pfam" id="PF18126"/>
    </source>
</evidence>
<feature type="domain" description="Large ribosomal subunit protein mL59" evidence="2">
    <location>
        <begin position="12"/>
        <end position="172"/>
    </location>
</feature>
<organism evidence="3 4">
    <name type="scientific">Myriangium duriaei CBS 260.36</name>
    <dbReference type="NCBI Taxonomy" id="1168546"/>
    <lineage>
        <taxon>Eukaryota</taxon>
        <taxon>Fungi</taxon>
        <taxon>Dikarya</taxon>
        <taxon>Ascomycota</taxon>
        <taxon>Pezizomycotina</taxon>
        <taxon>Dothideomycetes</taxon>
        <taxon>Dothideomycetidae</taxon>
        <taxon>Myriangiales</taxon>
        <taxon>Myriangiaceae</taxon>
        <taxon>Myriangium</taxon>
    </lineage>
</organism>
<protein>
    <recommendedName>
        <fullName evidence="2">Large ribosomal subunit protein mL59 domain-containing protein</fullName>
    </recommendedName>
</protein>
<dbReference type="AlphaFoldDB" id="A0A9P4MDC1"/>
<comment type="caution">
    <text evidence="3">The sequence shown here is derived from an EMBL/GenBank/DDBJ whole genome shotgun (WGS) entry which is preliminary data.</text>
</comment>
<accession>A0A9P4MDC1</accession>
<dbReference type="Pfam" id="PF18126">
    <property type="entry name" value="Mitoc_mL59"/>
    <property type="match status" value="1"/>
</dbReference>
<dbReference type="InterPro" id="IPR040922">
    <property type="entry name" value="Ribosomal_mL59_dom"/>
</dbReference>
<keyword evidence="4" id="KW-1185">Reference proteome</keyword>
<reference evidence="3" key="1">
    <citation type="journal article" date="2020" name="Stud. Mycol.">
        <title>101 Dothideomycetes genomes: a test case for predicting lifestyles and emergence of pathogens.</title>
        <authorList>
            <person name="Haridas S."/>
            <person name="Albert R."/>
            <person name="Binder M."/>
            <person name="Bloem J."/>
            <person name="Labutti K."/>
            <person name="Salamov A."/>
            <person name="Andreopoulos B."/>
            <person name="Baker S."/>
            <person name="Barry K."/>
            <person name="Bills G."/>
            <person name="Bluhm B."/>
            <person name="Cannon C."/>
            <person name="Castanera R."/>
            <person name="Culley D."/>
            <person name="Daum C."/>
            <person name="Ezra D."/>
            <person name="Gonzalez J."/>
            <person name="Henrissat B."/>
            <person name="Kuo A."/>
            <person name="Liang C."/>
            <person name="Lipzen A."/>
            <person name="Lutzoni F."/>
            <person name="Magnuson J."/>
            <person name="Mondo S."/>
            <person name="Nolan M."/>
            <person name="Ohm R."/>
            <person name="Pangilinan J."/>
            <person name="Park H.-J."/>
            <person name="Ramirez L."/>
            <person name="Alfaro M."/>
            <person name="Sun H."/>
            <person name="Tritt A."/>
            <person name="Yoshinaga Y."/>
            <person name="Zwiers L.-H."/>
            <person name="Turgeon B."/>
            <person name="Goodwin S."/>
            <person name="Spatafora J."/>
            <person name="Crous P."/>
            <person name="Grigoriev I."/>
        </authorList>
    </citation>
    <scope>NUCLEOTIDE SEQUENCE</scope>
    <source>
        <strain evidence="3">CBS 260.36</strain>
    </source>
</reference>
<dbReference type="InterPro" id="IPR037507">
    <property type="entry name" value="Ribosomal_mL59"/>
</dbReference>
<name>A0A9P4MDC1_9PEZI</name>
<dbReference type="EMBL" id="ML996090">
    <property type="protein sequence ID" value="KAF2149760.1"/>
    <property type="molecule type" value="Genomic_DNA"/>
</dbReference>
<feature type="compositionally biased region" description="Low complexity" evidence="1">
    <location>
        <begin position="21"/>
        <end position="48"/>
    </location>
</feature>
<dbReference type="GO" id="GO:0005762">
    <property type="term" value="C:mitochondrial large ribosomal subunit"/>
    <property type="evidence" value="ECO:0007669"/>
    <property type="project" value="InterPro"/>
</dbReference>
<feature type="non-terminal residue" evidence="3">
    <location>
        <position position="1"/>
    </location>
</feature>
<sequence>YTKLASTLPPLLINFFRRHPPGSFSRTSPPTTSSTSSSDLSGLSSPPTRTHLPIDPTTLAAVKQAQNASNPFLPFLNPITRAWRPAQYSLRRQAELYNLAEKHGVMSLLPYTSPKNPVLKLERREKVGLRVRGTGAGQKVKGKSWERHLRPKLEAREKAMEGMSALVKEWKQRGHGRGWKKWPK</sequence>
<proteinExistence type="predicted"/>
<evidence type="ECO:0000313" key="3">
    <source>
        <dbReference type="EMBL" id="KAF2149760.1"/>
    </source>
</evidence>
<dbReference type="OrthoDB" id="18529at2759"/>
<feature type="non-terminal residue" evidence="3">
    <location>
        <position position="184"/>
    </location>
</feature>
<evidence type="ECO:0000313" key="4">
    <source>
        <dbReference type="Proteomes" id="UP000799439"/>
    </source>
</evidence>
<dbReference type="PANTHER" id="PTHR28041">
    <property type="entry name" value="54S RIBOSOMAL PROTEIN L25, MITOCHONDRIAL"/>
    <property type="match status" value="1"/>
</dbReference>
<dbReference type="PANTHER" id="PTHR28041:SF1">
    <property type="entry name" value="LARGE RIBOSOMAL SUBUNIT PROTEIN ML59"/>
    <property type="match status" value="1"/>
</dbReference>